<dbReference type="AlphaFoldDB" id="A0AAW0TPT5"/>
<gene>
    <name evidence="1" type="ORF">O3P69_008897</name>
</gene>
<name>A0AAW0TPT5_SCYPA</name>
<reference evidence="1 2" key="1">
    <citation type="submission" date="2023-03" db="EMBL/GenBank/DDBJ databases">
        <title>High-quality genome of Scylla paramamosain provides insights in environmental adaptation.</title>
        <authorList>
            <person name="Zhang L."/>
        </authorList>
    </citation>
    <scope>NUCLEOTIDE SEQUENCE [LARGE SCALE GENOMIC DNA]</scope>
    <source>
        <strain evidence="1">LZ_2023a</strain>
        <tissue evidence="1">Muscle</tissue>
    </source>
</reference>
<accession>A0AAW0TPT5</accession>
<comment type="caution">
    <text evidence="1">The sequence shown here is derived from an EMBL/GenBank/DDBJ whole genome shotgun (WGS) entry which is preliminary data.</text>
</comment>
<proteinExistence type="predicted"/>
<protein>
    <submittedName>
        <fullName evidence="1">Uncharacterized protein</fullName>
    </submittedName>
</protein>
<dbReference type="Proteomes" id="UP001487740">
    <property type="component" value="Unassembled WGS sequence"/>
</dbReference>
<dbReference type="EMBL" id="JARAKH010000027">
    <property type="protein sequence ID" value="KAK8389510.1"/>
    <property type="molecule type" value="Genomic_DNA"/>
</dbReference>
<evidence type="ECO:0000313" key="1">
    <source>
        <dbReference type="EMBL" id="KAK8389510.1"/>
    </source>
</evidence>
<sequence length="89" mass="9859">MDRRTCSVPGTARPLAAFKGYLVISRCRLLAIHTRADHSLPLPSPSSPRSSLWSGLSPNWLDWGRGLSLVGWRIIPAPRRGRATHSRTC</sequence>
<organism evidence="1 2">
    <name type="scientific">Scylla paramamosain</name>
    <name type="common">Mud crab</name>
    <dbReference type="NCBI Taxonomy" id="85552"/>
    <lineage>
        <taxon>Eukaryota</taxon>
        <taxon>Metazoa</taxon>
        <taxon>Ecdysozoa</taxon>
        <taxon>Arthropoda</taxon>
        <taxon>Crustacea</taxon>
        <taxon>Multicrustacea</taxon>
        <taxon>Malacostraca</taxon>
        <taxon>Eumalacostraca</taxon>
        <taxon>Eucarida</taxon>
        <taxon>Decapoda</taxon>
        <taxon>Pleocyemata</taxon>
        <taxon>Brachyura</taxon>
        <taxon>Eubrachyura</taxon>
        <taxon>Portunoidea</taxon>
        <taxon>Portunidae</taxon>
        <taxon>Portuninae</taxon>
        <taxon>Scylla</taxon>
    </lineage>
</organism>
<evidence type="ECO:0000313" key="2">
    <source>
        <dbReference type="Proteomes" id="UP001487740"/>
    </source>
</evidence>
<keyword evidence="2" id="KW-1185">Reference proteome</keyword>